<name>A0ABV2UBQ0_9ACTN</name>
<keyword evidence="3" id="KW-1185">Reference proteome</keyword>
<proteinExistence type="predicted"/>
<accession>A0ABV2UBQ0</accession>
<dbReference type="Proteomes" id="UP001550044">
    <property type="component" value="Unassembled WGS sequence"/>
</dbReference>
<dbReference type="InterPro" id="IPR028037">
    <property type="entry name" value="Antitoxin_Rv0909/MT0933"/>
</dbReference>
<evidence type="ECO:0000313" key="3">
    <source>
        <dbReference type="Proteomes" id="UP001550044"/>
    </source>
</evidence>
<feature type="region of interest" description="Disordered" evidence="1">
    <location>
        <begin position="1"/>
        <end position="64"/>
    </location>
</feature>
<comment type="caution">
    <text evidence="2">The sequence shown here is derived from an EMBL/GenBank/DDBJ whole genome shotgun (WGS) entry which is preliminary data.</text>
</comment>
<feature type="compositionally biased region" description="Basic and acidic residues" evidence="1">
    <location>
        <begin position="1"/>
        <end position="34"/>
    </location>
</feature>
<organism evidence="2 3">
    <name type="scientific">Streptomyces sp. 900116325</name>
    <dbReference type="NCBI Taxonomy" id="3154295"/>
    <lineage>
        <taxon>Bacteria</taxon>
        <taxon>Bacillati</taxon>
        <taxon>Actinomycetota</taxon>
        <taxon>Actinomycetes</taxon>
        <taxon>Kitasatosporales</taxon>
        <taxon>Streptomycetaceae</taxon>
        <taxon>Streptomyces</taxon>
    </lineage>
</organism>
<dbReference type="RefSeq" id="WP_356498245.1">
    <property type="nucleotide sequence ID" value="NZ_JBEXEF010000239.1"/>
</dbReference>
<evidence type="ECO:0000256" key="1">
    <source>
        <dbReference type="SAM" id="MobiDB-lite"/>
    </source>
</evidence>
<dbReference type="EMBL" id="JBEXIP010000016">
    <property type="protein sequence ID" value="MET8435280.1"/>
    <property type="molecule type" value="Genomic_DNA"/>
</dbReference>
<reference evidence="2 3" key="1">
    <citation type="submission" date="2024-06" db="EMBL/GenBank/DDBJ databases">
        <title>The Natural Products Discovery Center: Release of the First 8490 Sequenced Strains for Exploring Actinobacteria Biosynthetic Diversity.</title>
        <authorList>
            <person name="Kalkreuter E."/>
            <person name="Kautsar S.A."/>
            <person name="Yang D."/>
            <person name="Bader C.D."/>
            <person name="Teijaro C.N."/>
            <person name="Fluegel L."/>
            <person name="Davis C.M."/>
            <person name="Simpson J.R."/>
            <person name="Lauterbach L."/>
            <person name="Steele A.D."/>
            <person name="Gui C."/>
            <person name="Meng S."/>
            <person name="Li G."/>
            <person name="Viehrig K."/>
            <person name="Ye F."/>
            <person name="Su P."/>
            <person name="Kiefer A.F."/>
            <person name="Nichols A."/>
            <person name="Cepeda A.J."/>
            <person name="Yan W."/>
            <person name="Fan B."/>
            <person name="Jiang Y."/>
            <person name="Adhikari A."/>
            <person name="Zheng C.-J."/>
            <person name="Schuster L."/>
            <person name="Cowan T.M."/>
            <person name="Smanski M.J."/>
            <person name="Chevrette M.G."/>
            <person name="De Carvalho L.P.S."/>
            <person name="Shen B."/>
        </authorList>
    </citation>
    <scope>NUCLEOTIDE SEQUENCE [LARGE SCALE GENOMIC DNA]</scope>
    <source>
        <strain evidence="2 3">NPDC005137</strain>
    </source>
</reference>
<dbReference type="Pfam" id="PF14013">
    <property type="entry name" value="MT0933_antitox"/>
    <property type="match status" value="1"/>
</dbReference>
<feature type="compositionally biased region" description="Basic and acidic residues" evidence="1">
    <location>
        <begin position="44"/>
        <end position="64"/>
    </location>
</feature>
<gene>
    <name evidence="2" type="ORF">ABZV61_21330</name>
</gene>
<evidence type="ECO:0000313" key="2">
    <source>
        <dbReference type="EMBL" id="MET8435280.1"/>
    </source>
</evidence>
<protein>
    <submittedName>
        <fullName evidence="2">Antitoxin</fullName>
    </submittedName>
</protein>
<sequence>MSMMDKIKHMLKGHEDQAGKGIDKAGDTIDDRTQGKYTGQVDTTQDRLKGQLGSDRGEDQPPQT</sequence>